<comment type="caution">
    <text evidence="1">The sequence shown here is derived from an EMBL/GenBank/DDBJ whole genome shotgun (WGS) entry which is preliminary data.</text>
</comment>
<gene>
    <name evidence="1" type="ORF">GCM10011495_12230</name>
</gene>
<dbReference type="EMBL" id="BMGY01000008">
    <property type="protein sequence ID" value="GGH83069.1"/>
    <property type="molecule type" value="Genomic_DNA"/>
</dbReference>
<reference evidence="2" key="1">
    <citation type="journal article" date="2019" name="Int. J. Syst. Evol. Microbiol.">
        <title>The Global Catalogue of Microorganisms (GCM) 10K type strain sequencing project: providing services to taxonomists for standard genome sequencing and annotation.</title>
        <authorList>
            <consortium name="The Broad Institute Genomics Platform"/>
            <consortium name="The Broad Institute Genome Sequencing Center for Infectious Disease"/>
            <person name="Wu L."/>
            <person name="Ma J."/>
        </authorList>
    </citation>
    <scope>NUCLEOTIDE SEQUENCE [LARGE SCALE GENOMIC DNA]</scope>
    <source>
        <strain evidence="2">CGMCC 1.14966</strain>
    </source>
</reference>
<dbReference type="Proteomes" id="UP000637774">
    <property type="component" value="Unassembled WGS sequence"/>
</dbReference>
<evidence type="ECO:0008006" key="3">
    <source>
        <dbReference type="Google" id="ProtNLM"/>
    </source>
</evidence>
<name>A0ABQ1ZZ82_9BACT</name>
<keyword evidence="2" id="KW-1185">Reference proteome</keyword>
<evidence type="ECO:0000313" key="2">
    <source>
        <dbReference type="Proteomes" id="UP000637774"/>
    </source>
</evidence>
<evidence type="ECO:0000313" key="1">
    <source>
        <dbReference type="EMBL" id="GGH83069.1"/>
    </source>
</evidence>
<sequence length="374" mass="43535">MPNEVGTGEKSDSVNRENAEYAQAHTFQKGDLRISLNAFTFFKDNEYFNKIVDGYTLYGTQLNPQLVYYPTKDLRLEGGVFLWKDFGNPVLQQVRPTFRATWTKGKQQIILGNIRPHLHHNYIEPMFNFERVMLNPLEEGIQFRYNGTRLQVDQWVDWQRQQYRFSNFQEEVAGGISSSYRTSRDGSRWHVAIPFQFTAIHNGGQIDTLDKPLKTAFNEALGIEARYTLAGRNVQAVRFSGYVLGFQDYSFTRGQFPFKYGRGLYLNTTLETRYADVMLSYWQGSRFISPLGGDFYQSASRTVSNPDFLDRERRLLFVRLMRDFRISDAAALTARVEPVFDFNTRVLDYSLAMYLNFRQEWLLGNIGKRARVGQ</sequence>
<protein>
    <recommendedName>
        <fullName evidence="3">TonB-dependent receptor</fullName>
    </recommendedName>
</protein>
<accession>A0ABQ1ZZ82</accession>
<organism evidence="1 2">
    <name type="scientific">Hymenobacter frigidus</name>
    <dbReference type="NCBI Taxonomy" id="1524095"/>
    <lineage>
        <taxon>Bacteria</taxon>
        <taxon>Pseudomonadati</taxon>
        <taxon>Bacteroidota</taxon>
        <taxon>Cytophagia</taxon>
        <taxon>Cytophagales</taxon>
        <taxon>Hymenobacteraceae</taxon>
        <taxon>Hymenobacter</taxon>
    </lineage>
</organism>
<proteinExistence type="predicted"/>